<feature type="compositionally biased region" description="Low complexity" evidence="2">
    <location>
        <begin position="20"/>
        <end position="41"/>
    </location>
</feature>
<dbReference type="Proteomes" id="UP001150538">
    <property type="component" value="Unassembled WGS sequence"/>
</dbReference>
<feature type="region of interest" description="Disordered" evidence="2">
    <location>
        <begin position="83"/>
        <end position="134"/>
    </location>
</feature>
<protein>
    <submittedName>
        <fullName evidence="3">cAMP-mediated signaling protein sok1</fullName>
    </submittedName>
</protein>
<name>A0A9W7ZTK7_9FUNG</name>
<accession>A0A9W7ZTK7</accession>
<evidence type="ECO:0000256" key="2">
    <source>
        <dbReference type="SAM" id="MobiDB-lite"/>
    </source>
</evidence>
<sequence length="1186" mass="128185">MSNPYTTSDKEYFSYTHPPTSDAASTTTATTATTASAASSASHHHHHHHHHHHQRGVNESSEDISAVAATAAAVVAAVNAHNHSHNNHHRHRHHHHLHAMSVASSPSSATDSDRGNCDNGSNPASISRPLPSDTTTASNYAESCCDVCGPSESCSSSSPSLATKNACTFLDSASKSQNANTRVITTPSSAVPQTTTVSAFANKNHRHQISSSQSQTPTSSPETSPSATPKLSSTTTTITGLKRQRSDMPHSYPDGDHASKRRKGGVDSLRDQATFSDHHHGRLGNAETGVSPRGHKDIRCFGLFFGDIIDYSKKFVQTPPFSASSSMASSPGRLAVPKDLPHSVESSPENMVIMNIGIIDGGQDYVVPQSGKSTNSGRMGTTAATSVSQQGFSRLSTGHSKSASSPTHPEHQFIHPQSLPYNSDASGSPHSNSQVHTATWMQNGHGGDSSTPRCHTHKLPSHIEQASSPHGTACSSASCTETGGHIHRQCASPPLIHTNSGSQGFRSGSAAAASNVTSATTTAASAFGIDSANGVPTETKMAHPNFSGSKRGGNNRVRAATTATANTSGSKTQPSLTAQRGISDSASRSGAARCIDQSKASGNAPSSIGSSSRYAEQSSSTTHSAKSPPNTTVEPWARTLPPINRHTLRELDIRHILQNPRLRHEIVFEPKLEFRPNPSPEMTKYKDSMSWLYWSQLDKELRASGVFGPLHSSTATTPATDITSGSGVSGLAGNKGLVCWLVDLIIEIREILYEMLSDPEAESGIGVSLRTNIRTAHLRDEFSYTLENLPTIMEFILGVMTKLASPAMHSEIDQIRQFALQGDLAHALRICYDCLEKMKINMANQCIETFRPFMQATSVQFEQTHFKTVLHQQAPPLTHTIAWWRKAWEQEENKRRECLKATGESDNDKGNDTSASGKISAPAGLMGESQLVYEKAFKDLFLLDSAAKSNSGSSTGDSGNDTTSTSFPETFLLDQGRFVAYRKDLDNFCAAGSMFITFRGFFNAVAMSQKNNATTDSSQGKKKVLDIVKDKILTLLKEKTFFSVSSQTTAGVGTKTGGIGPLNLMVRDLVSELTAHIHIHTGIQLATEQISQLERLVVKAINPQDRVYQLVHKRIIETLFDTYKPASSREIHTPKVLVEVFRSSLSGCSLDLLTKLVAELWYKIEAIRSHHWLVFKDYYVQLRRTL</sequence>
<dbReference type="GO" id="GO:0010737">
    <property type="term" value="P:protein kinase A signaling"/>
    <property type="evidence" value="ECO:0007669"/>
    <property type="project" value="TreeGrafter"/>
</dbReference>
<feature type="region of interest" description="Disordered" evidence="2">
    <location>
        <begin position="1"/>
        <end position="64"/>
    </location>
</feature>
<keyword evidence="4" id="KW-1185">Reference proteome</keyword>
<feature type="compositionally biased region" description="Basic and acidic residues" evidence="2">
    <location>
        <begin position="244"/>
        <end position="268"/>
    </location>
</feature>
<feature type="region of interest" description="Disordered" evidence="2">
    <location>
        <begin position="204"/>
        <end position="268"/>
    </location>
</feature>
<evidence type="ECO:0000256" key="1">
    <source>
        <dbReference type="ARBA" id="ARBA00010954"/>
    </source>
</evidence>
<feature type="compositionally biased region" description="Polar residues" evidence="2">
    <location>
        <begin position="419"/>
        <end position="453"/>
    </location>
</feature>
<feature type="compositionally biased region" description="Low complexity" evidence="2">
    <location>
        <begin position="99"/>
        <end position="110"/>
    </location>
</feature>
<feature type="region of interest" description="Disordered" evidence="2">
    <location>
        <begin position="532"/>
        <end position="638"/>
    </location>
</feature>
<dbReference type="OrthoDB" id="276323at2759"/>
<feature type="region of interest" description="Disordered" evidence="2">
    <location>
        <begin position="368"/>
        <end position="484"/>
    </location>
</feature>
<feature type="compositionally biased region" description="Low complexity" evidence="2">
    <location>
        <begin position="210"/>
        <end position="239"/>
    </location>
</feature>
<dbReference type="AlphaFoldDB" id="A0A9W7ZTK7"/>
<feature type="compositionally biased region" description="Polar residues" evidence="2">
    <location>
        <begin position="613"/>
        <end position="633"/>
    </location>
</feature>
<feature type="compositionally biased region" description="Polar residues" evidence="2">
    <location>
        <begin position="568"/>
        <end position="588"/>
    </location>
</feature>
<evidence type="ECO:0000313" key="3">
    <source>
        <dbReference type="EMBL" id="KAJ1916349.1"/>
    </source>
</evidence>
<feature type="compositionally biased region" description="Basic residues" evidence="2">
    <location>
        <begin position="83"/>
        <end position="98"/>
    </location>
</feature>
<proteinExistence type="inferred from homology"/>
<dbReference type="Pfam" id="PF05794">
    <property type="entry name" value="Tcp11"/>
    <property type="match status" value="1"/>
</dbReference>
<feature type="compositionally biased region" description="Polar residues" evidence="2">
    <location>
        <begin position="370"/>
        <end position="407"/>
    </location>
</feature>
<feature type="compositionally biased region" description="Low complexity" evidence="2">
    <location>
        <begin position="600"/>
        <end position="612"/>
    </location>
</feature>
<comment type="similarity">
    <text evidence="1">Belongs to the TCP11 family.</text>
</comment>
<dbReference type="EMBL" id="JANBPU010000106">
    <property type="protein sequence ID" value="KAJ1916349.1"/>
    <property type="molecule type" value="Genomic_DNA"/>
</dbReference>
<organism evidence="3 4">
    <name type="scientific">Mycoemilia scoparia</name>
    <dbReference type="NCBI Taxonomy" id="417184"/>
    <lineage>
        <taxon>Eukaryota</taxon>
        <taxon>Fungi</taxon>
        <taxon>Fungi incertae sedis</taxon>
        <taxon>Zoopagomycota</taxon>
        <taxon>Kickxellomycotina</taxon>
        <taxon>Kickxellomycetes</taxon>
        <taxon>Kickxellales</taxon>
        <taxon>Kickxellaceae</taxon>
        <taxon>Mycoemilia</taxon>
    </lineage>
</organism>
<dbReference type="PANTHER" id="PTHR12832">
    <property type="entry name" value="TESTIS-SPECIFIC PROTEIN PBS13 T-COMPLEX 11"/>
    <property type="match status" value="1"/>
</dbReference>
<feature type="compositionally biased region" description="Basic residues" evidence="2">
    <location>
        <begin position="42"/>
        <end position="55"/>
    </location>
</feature>
<evidence type="ECO:0000313" key="4">
    <source>
        <dbReference type="Proteomes" id="UP001150538"/>
    </source>
</evidence>
<comment type="caution">
    <text evidence="3">The sequence shown here is derived from an EMBL/GenBank/DDBJ whole genome shotgun (WGS) entry which is preliminary data.</text>
</comment>
<feature type="region of interest" description="Disordered" evidence="2">
    <location>
        <begin position="900"/>
        <end position="920"/>
    </location>
</feature>
<dbReference type="PANTHER" id="PTHR12832:SF11">
    <property type="entry name" value="LD23868P"/>
    <property type="match status" value="1"/>
</dbReference>
<reference evidence="3" key="1">
    <citation type="submission" date="2022-07" db="EMBL/GenBank/DDBJ databases">
        <title>Phylogenomic reconstructions and comparative analyses of Kickxellomycotina fungi.</title>
        <authorList>
            <person name="Reynolds N.K."/>
            <person name="Stajich J.E."/>
            <person name="Barry K."/>
            <person name="Grigoriev I.V."/>
            <person name="Crous P."/>
            <person name="Smith M.E."/>
        </authorList>
    </citation>
    <scope>NUCLEOTIDE SEQUENCE</scope>
    <source>
        <strain evidence="3">NBRC 100468</strain>
    </source>
</reference>
<dbReference type="InterPro" id="IPR008862">
    <property type="entry name" value="Tcp11"/>
</dbReference>
<gene>
    <name evidence="3" type="primary">SOK1</name>
    <name evidence="3" type="ORF">H4219_003834</name>
</gene>
<feature type="compositionally biased region" description="Polar residues" evidence="2">
    <location>
        <begin position="464"/>
        <end position="481"/>
    </location>
</feature>